<feature type="region of interest" description="Disordered" evidence="1">
    <location>
        <begin position="110"/>
        <end position="140"/>
    </location>
</feature>
<evidence type="ECO:0000313" key="3">
    <source>
        <dbReference type="Proteomes" id="UP001515480"/>
    </source>
</evidence>
<dbReference type="AlphaFoldDB" id="A0AB34IFR2"/>
<comment type="caution">
    <text evidence="2">The sequence shown here is derived from an EMBL/GenBank/DDBJ whole genome shotgun (WGS) entry which is preliminary data.</text>
</comment>
<dbReference type="EMBL" id="JBGBPQ010000028">
    <property type="protein sequence ID" value="KAL1496813.1"/>
    <property type="molecule type" value="Genomic_DNA"/>
</dbReference>
<organism evidence="2 3">
    <name type="scientific">Prymnesium parvum</name>
    <name type="common">Toxic golden alga</name>
    <dbReference type="NCBI Taxonomy" id="97485"/>
    <lineage>
        <taxon>Eukaryota</taxon>
        <taxon>Haptista</taxon>
        <taxon>Haptophyta</taxon>
        <taxon>Prymnesiophyceae</taxon>
        <taxon>Prymnesiales</taxon>
        <taxon>Prymnesiaceae</taxon>
        <taxon>Prymnesium</taxon>
    </lineage>
</organism>
<evidence type="ECO:0000256" key="1">
    <source>
        <dbReference type="SAM" id="MobiDB-lite"/>
    </source>
</evidence>
<evidence type="ECO:0000313" key="2">
    <source>
        <dbReference type="EMBL" id="KAL1496813.1"/>
    </source>
</evidence>
<sequence length="140" mass="14405">MTARRGAALVKLTYSPLSGWAKPRLVAWRQSLGAAAAASPPCSSSPRMGWPMCAMCSRSWCVRPVCGVSRTRAHLPPSPSPTASTRNAVRLGLPAAATAARPRAVPIGAATCPSLGGQPRTSASYALPTRRAPKAAESAA</sequence>
<reference evidence="2 3" key="1">
    <citation type="journal article" date="2024" name="Science">
        <title>Giant polyketide synthase enzymes in the biosynthesis of giant marine polyether toxins.</title>
        <authorList>
            <person name="Fallon T.R."/>
            <person name="Shende V.V."/>
            <person name="Wierzbicki I.H."/>
            <person name="Pendleton A.L."/>
            <person name="Watervoot N.F."/>
            <person name="Auber R.P."/>
            <person name="Gonzalez D.J."/>
            <person name="Wisecaver J.H."/>
            <person name="Moore B.S."/>
        </authorList>
    </citation>
    <scope>NUCLEOTIDE SEQUENCE [LARGE SCALE GENOMIC DNA]</scope>
    <source>
        <strain evidence="2 3">12B1</strain>
    </source>
</reference>
<gene>
    <name evidence="2" type="ORF">AB1Y20_014399</name>
</gene>
<accession>A0AB34IFR2</accession>
<dbReference type="Proteomes" id="UP001515480">
    <property type="component" value="Unassembled WGS sequence"/>
</dbReference>
<keyword evidence="3" id="KW-1185">Reference proteome</keyword>
<proteinExistence type="predicted"/>
<protein>
    <submittedName>
        <fullName evidence="2">Uncharacterized protein</fullName>
    </submittedName>
</protein>
<name>A0AB34IFR2_PRYPA</name>